<dbReference type="PROSITE" id="PS51078">
    <property type="entry name" value="ICLR_ED"/>
    <property type="match status" value="1"/>
</dbReference>
<comment type="caution">
    <text evidence="6">The sequence shown here is derived from an EMBL/GenBank/DDBJ whole genome shotgun (WGS) entry which is preliminary data.</text>
</comment>
<dbReference type="PANTHER" id="PTHR30136">
    <property type="entry name" value="HELIX-TURN-HELIX TRANSCRIPTIONAL REGULATOR, ICLR FAMILY"/>
    <property type="match status" value="1"/>
</dbReference>
<dbReference type="GO" id="GO:0045892">
    <property type="term" value="P:negative regulation of DNA-templated transcription"/>
    <property type="evidence" value="ECO:0007669"/>
    <property type="project" value="TreeGrafter"/>
</dbReference>
<keyword evidence="7" id="KW-1185">Reference proteome</keyword>
<dbReference type="Gene3D" id="1.10.10.10">
    <property type="entry name" value="Winged helix-like DNA-binding domain superfamily/Winged helix DNA-binding domain"/>
    <property type="match status" value="1"/>
</dbReference>
<dbReference type="Pfam" id="PF09339">
    <property type="entry name" value="HTH_IclR"/>
    <property type="match status" value="1"/>
</dbReference>
<dbReference type="SUPFAM" id="SSF55781">
    <property type="entry name" value="GAF domain-like"/>
    <property type="match status" value="1"/>
</dbReference>
<dbReference type="InterPro" id="IPR036388">
    <property type="entry name" value="WH-like_DNA-bd_sf"/>
</dbReference>
<dbReference type="RefSeq" id="WP_161348339.1">
    <property type="nucleotide sequence ID" value="NZ_BMGW01000013.1"/>
</dbReference>
<feature type="domain" description="IclR-ED" evidence="5">
    <location>
        <begin position="69"/>
        <end position="257"/>
    </location>
</feature>
<dbReference type="InterPro" id="IPR036390">
    <property type="entry name" value="WH_DNA-bd_sf"/>
</dbReference>
<dbReference type="PANTHER" id="PTHR30136:SF23">
    <property type="entry name" value="DNA-BINDING TRANSCRIPTIONAL ACTIVATOR MHPR"/>
    <property type="match status" value="1"/>
</dbReference>
<reference evidence="6 7" key="1">
    <citation type="submission" date="2020-01" db="EMBL/GenBank/DDBJ databases">
        <title>Frigidibacter albus SP32T (=CGMCC 1.13995T).</title>
        <authorList>
            <person name="Liao X."/>
        </authorList>
    </citation>
    <scope>NUCLEOTIDE SEQUENCE [LARGE SCALE GENOMIC DNA]</scope>
    <source>
        <strain evidence="6 7">SP32</strain>
    </source>
</reference>
<protein>
    <submittedName>
        <fullName evidence="6">DNA-binding transcriptional regulator</fullName>
    </submittedName>
</protein>
<dbReference type="Proteomes" id="UP000477083">
    <property type="component" value="Unassembled WGS sequence"/>
</dbReference>
<evidence type="ECO:0000256" key="2">
    <source>
        <dbReference type="ARBA" id="ARBA00023125"/>
    </source>
</evidence>
<keyword evidence="2 6" id="KW-0238">DNA-binding</keyword>
<evidence type="ECO:0000256" key="3">
    <source>
        <dbReference type="ARBA" id="ARBA00023163"/>
    </source>
</evidence>
<evidence type="ECO:0000313" key="6">
    <source>
        <dbReference type="EMBL" id="MZQ90955.1"/>
    </source>
</evidence>
<evidence type="ECO:0000256" key="1">
    <source>
        <dbReference type="ARBA" id="ARBA00023015"/>
    </source>
</evidence>
<dbReference type="Gene3D" id="3.30.450.40">
    <property type="match status" value="1"/>
</dbReference>
<evidence type="ECO:0000259" key="4">
    <source>
        <dbReference type="PROSITE" id="PS51077"/>
    </source>
</evidence>
<dbReference type="EMBL" id="WWNR01000013">
    <property type="protein sequence ID" value="MZQ90955.1"/>
    <property type="molecule type" value="Genomic_DNA"/>
</dbReference>
<organism evidence="6 7">
    <name type="scientific">Frigidibacter albus</name>
    <dbReference type="NCBI Taxonomy" id="1465486"/>
    <lineage>
        <taxon>Bacteria</taxon>
        <taxon>Pseudomonadati</taxon>
        <taxon>Pseudomonadota</taxon>
        <taxon>Alphaproteobacteria</taxon>
        <taxon>Rhodobacterales</taxon>
        <taxon>Paracoccaceae</taxon>
        <taxon>Frigidibacter</taxon>
    </lineage>
</organism>
<dbReference type="GO" id="GO:0003700">
    <property type="term" value="F:DNA-binding transcription factor activity"/>
    <property type="evidence" value="ECO:0007669"/>
    <property type="project" value="TreeGrafter"/>
</dbReference>
<dbReference type="AlphaFoldDB" id="A0A6L8VKR2"/>
<dbReference type="InterPro" id="IPR014757">
    <property type="entry name" value="Tscrpt_reg_IclR_C"/>
</dbReference>
<accession>A0A6L8VKR2</accession>
<dbReference type="InterPro" id="IPR050707">
    <property type="entry name" value="HTH_MetabolicPath_Reg"/>
</dbReference>
<keyword evidence="1" id="KW-0805">Transcription regulation</keyword>
<gene>
    <name evidence="6" type="ORF">GS660_17825</name>
</gene>
<dbReference type="NCBIfam" id="NF007342">
    <property type="entry name" value="PRK09834.1-4"/>
    <property type="match status" value="1"/>
</dbReference>
<dbReference type="Pfam" id="PF01614">
    <property type="entry name" value="IclR_C"/>
    <property type="match status" value="1"/>
</dbReference>
<evidence type="ECO:0000259" key="5">
    <source>
        <dbReference type="PROSITE" id="PS51078"/>
    </source>
</evidence>
<dbReference type="SMART" id="SM00346">
    <property type="entry name" value="HTH_ICLR"/>
    <property type="match status" value="1"/>
</dbReference>
<keyword evidence="3" id="KW-0804">Transcription</keyword>
<dbReference type="InterPro" id="IPR005471">
    <property type="entry name" value="Tscrpt_reg_IclR_N"/>
</dbReference>
<dbReference type="InterPro" id="IPR029016">
    <property type="entry name" value="GAF-like_dom_sf"/>
</dbReference>
<dbReference type="PROSITE" id="PS51077">
    <property type="entry name" value="HTH_ICLR"/>
    <property type="match status" value="1"/>
</dbReference>
<dbReference type="GO" id="GO:0003677">
    <property type="term" value="F:DNA binding"/>
    <property type="evidence" value="ECO:0007669"/>
    <property type="project" value="UniProtKB-KW"/>
</dbReference>
<feature type="domain" description="HTH iclR-type" evidence="4">
    <location>
        <begin position="7"/>
        <end position="68"/>
    </location>
</feature>
<dbReference type="SUPFAM" id="SSF46785">
    <property type="entry name" value="Winged helix' DNA-binding domain"/>
    <property type="match status" value="1"/>
</dbReference>
<sequence>MASYEPVTSVMRSLELLAILNRQRVSTIDHMHRLTSLPKPTIVRLLETMMAAGYVARDTRGKGYQVTSQVSELSCGFHGAPQVVEAGRPWAQELTRMFSWPAAIAVLDRNAMLVCYTTSGDSPIAPYHGLIYTRLGLITKALGRAYLAFCPAEERKLIYRLLATSPHPDEDQMAAPEAIEAMICMTRKQQFAERQRAVRPEASSSVAVPIYEHGSERVLGTIGLTYYASAVKRSEIVERYVPNLQTAAAGISENVTRMQAAMQAAQEPVH</sequence>
<evidence type="ECO:0000313" key="7">
    <source>
        <dbReference type="Proteomes" id="UP000477083"/>
    </source>
</evidence>
<dbReference type="OrthoDB" id="9807558at2"/>
<name>A0A6L8VKR2_9RHOB</name>
<proteinExistence type="predicted"/>